<keyword evidence="2" id="KW-0813">Transport</keyword>
<evidence type="ECO:0000256" key="5">
    <source>
        <dbReference type="ARBA" id="ARBA00023136"/>
    </source>
</evidence>
<reference evidence="9" key="1">
    <citation type="submission" date="2023-10" db="EMBL/GenBank/DDBJ databases">
        <authorList>
            <person name="Chen Y."/>
            <person name="Shah S."/>
            <person name="Dougan E. K."/>
            <person name="Thang M."/>
            <person name="Chan C."/>
        </authorList>
    </citation>
    <scope>NUCLEOTIDE SEQUENCE [LARGE SCALE GENOMIC DNA]</scope>
</reference>
<comment type="caution">
    <text evidence="9">The sequence shown here is derived from an EMBL/GenBank/DDBJ whole genome shotgun (WGS) entry which is preliminary data.</text>
</comment>
<evidence type="ECO:0000313" key="10">
    <source>
        <dbReference type="Proteomes" id="UP001189429"/>
    </source>
</evidence>
<evidence type="ECO:0000256" key="2">
    <source>
        <dbReference type="ARBA" id="ARBA00022448"/>
    </source>
</evidence>
<dbReference type="SUPFAM" id="SSF103473">
    <property type="entry name" value="MFS general substrate transporter"/>
    <property type="match status" value="1"/>
</dbReference>
<evidence type="ECO:0000256" key="4">
    <source>
        <dbReference type="ARBA" id="ARBA00022989"/>
    </source>
</evidence>
<proteinExistence type="predicted"/>
<dbReference type="PROSITE" id="PS50850">
    <property type="entry name" value="MFS"/>
    <property type="match status" value="1"/>
</dbReference>
<keyword evidence="10" id="KW-1185">Reference proteome</keyword>
<dbReference type="PANTHER" id="PTHR23504">
    <property type="entry name" value="MAJOR FACILITATOR SUPERFAMILY DOMAIN-CONTAINING PROTEIN 10"/>
    <property type="match status" value="1"/>
</dbReference>
<accession>A0ABN9XD62</accession>
<keyword evidence="3 7" id="KW-0812">Transmembrane</keyword>
<dbReference type="PANTHER" id="PTHR23504:SF15">
    <property type="entry name" value="MAJOR FACILITATOR SUPERFAMILY (MFS) PROFILE DOMAIN-CONTAINING PROTEIN"/>
    <property type="match status" value="1"/>
</dbReference>
<dbReference type="Pfam" id="PF07690">
    <property type="entry name" value="MFS_1"/>
    <property type="match status" value="1"/>
</dbReference>
<feature type="transmembrane region" description="Helical" evidence="7">
    <location>
        <begin position="295"/>
        <end position="314"/>
    </location>
</feature>
<feature type="domain" description="Major facilitator superfamily (MFS) profile" evidence="8">
    <location>
        <begin position="140"/>
        <end position="323"/>
    </location>
</feature>
<evidence type="ECO:0000313" key="9">
    <source>
        <dbReference type="EMBL" id="CAK0896148.1"/>
    </source>
</evidence>
<dbReference type="InterPro" id="IPR020846">
    <property type="entry name" value="MFS_dom"/>
</dbReference>
<dbReference type="InterPro" id="IPR011701">
    <property type="entry name" value="MFS"/>
</dbReference>
<dbReference type="Gene3D" id="1.20.1250.20">
    <property type="entry name" value="MFS general substrate transporter like domains"/>
    <property type="match status" value="1"/>
</dbReference>
<dbReference type="InterPro" id="IPR036259">
    <property type="entry name" value="MFS_trans_sf"/>
</dbReference>
<evidence type="ECO:0000259" key="8">
    <source>
        <dbReference type="PROSITE" id="PS50850"/>
    </source>
</evidence>
<comment type="subcellular location">
    <subcellularLocation>
        <location evidence="1">Membrane</location>
        <topology evidence="1">Multi-pass membrane protein</topology>
    </subcellularLocation>
</comment>
<evidence type="ECO:0000256" key="1">
    <source>
        <dbReference type="ARBA" id="ARBA00004141"/>
    </source>
</evidence>
<keyword evidence="4 7" id="KW-1133">Transmembrane helix</keyword>
<feature type="transmembrane region" description="Helical" evidence="7">
    <location>
        <begin position="205"/>
        <end position="226"/>
    </location>
</feature>
<name>A0ABN9XD62_9DINO</name>
<keyword evidence="5 7" id="KW-0472">Membrane</keyword>
<gene>
    <name evidence="9" type="ORF">PCOR1329_LOCUS74694</name>
</gene>
<sequence length="323" mass="33891">MTGPMRPKSKEQCPDGGRHDAVGDPGTCRGHGGGFTASSLTCVVLCCGLASFASAAAVLVCLRAPAGAEGQPPRGPRPREEGEALRALLLSSERPPRGHPNDYVSAVLSSSASGSTLGETKGTPQKVEGPQPEARTSWSVVAPAMVIHFLYVFARACVDCFFVVFCAERFGLQPAALGRLMTAQAFLMFLNSTVLYKRIVRATDVLSTAAAGMAIVCLSLLGLGRAESVSALVWTMVLYAMGAPLFNPSITILLVRLVPRRRRGRVLGLDQAGCSVFRILSPALMGLLFRDSLPATFVASGAVMFVAALLATLLRSSVPAARG</sequence>
<protein>
    <recommendedName>
        <fullName evidence="8">Major facilitator superfamily (MFS) profile domain-containing protein</fullName>
    </recommendedName>
</protein>
<organism evidence="9 10">
    <name type="scientific">Prorocentrum cordatum</name>
    <dbReference type="NCBI Taxonomy" id="2364126"/>
    <lineage>
        <taxon>Eukaryota</taxon>
        <taxon>Sar</taxon>
        <taxon>Alveolata</taxon>
        <taxon>Dinophyceae</taxon>
        <taxon>Prorocentrales</taxon>
        <taxon>Prorocentraceae</taxon>
        <taxon>Prorocentrum</taxon>
    </lineage>
</organism>
<dbReference type="EMBL" id="CAUYUJ010020148">
    <property type="protein sequence ID" value="CAK0896148.1"/>
    <property type="molecule type" value="Genomic_DNA"/>
</dbReference>
<feature type="region of interest" description="Disordered" evidence="6">
    <location>
        <begin position="113"/>
        <end position="132"/>
    </location>
</feature>
<evidence type="ECO:0000256" key="6">
    <source>
        <dbReference type="SAM" id="MobiDB-lite"/>
    </source>
</evidence>
<evidence type="ECO:0000256" key="3">
    <source>
        <dbReference type="ARBA" id="ARBA00022692"/>
    </source>
</evidence>
<dbReference type="Proteomes" id="UP001189429">
    <property type="component" value="Unassembled WGS sequence"/>
</dbReference>
<feature type="transmembrane region" description="Helical" evidence="7">
    <location>
        <begin position="232"/>
        <end position="255"/>
    </location>
</feature>
<evidence type="ECO:0000256" key="7">
    <source>
        <dbReference type="SAM" id="Phobius"/>
    </source>
</evidence>